<feature type="region of interest" description="Disordered" evidence="1">
    <location>
        <begin position="29"/>
        <end position="64"/>
    </location>
</feature>
<keyword evidence="4" id="KW-1185">Reference proteome</keyword>
<feature type="compositionally biased region" description="Basic and acidic residues" evidence="1">
    <location>
        <begin position="46"/>
        <end position="62"/>
    </location>
</feature>
<feature type="transmembrane region" description="Helical" evidence="2">
    <location>
        <begin position="81"/>
        <end position="100"/>
    </location>
</feature>
<reference evidence="3 4" key="1">
    <citation type="journal article" date="2023" name="Plants (Basel)">
        <title>Bridging the Gap: Combining Genomics and Transcriptomics Approaches to Understand Stylosanthes scabra, an Orphan Legume from the Brazilian Caatinga.</title>
        <authorList>
            <person name="Ferreira-Neto J.R.C."/>
            <person name="da Silva M.D."/>
            <person name="Binneck E."/>
            <person name="de Melo N.F."/>
            <person name="da Silva R.H."/>
            <person name="de Melo A.L.T.M."/>
            <person name="Pandolfi V."/>
            <person name="Bustamante F.O."/>
            <person name="Brasileiro-Vidal A.C."/>
            <person name="Benko-Iseppon A.M."/>
        </authorList>
    </citation>
    <scope>NUCLEOTIDE SEQUENCE [LARGE SCALE GENOMIC DNA]</scope>
    <source>
        <tissue evidence="3">Leaves</tissue>
    </source>
</reference>
<evidence type="ECO:0000256" key="1">
    <source>
        <dbReference type="SAM" id="MobiDB-lite"/>
    </source>
</evidence>
<keyword evidence="2" id="KW-0472">Membrane</keyword>
<dbReference type="Proteomes" id="UP001341840">
    <property type="component" value="Unassembled WGS sequence"/>
</dbReference>
<organism evidence="3 4">
    <name type="scientific">Stylosanthes scabra</name>
    <dbReference type="NCBI Taxonomy" id="79078"/>
    <lineage>
        <taxon>Eukaryota</taxon>
        <taxon>Viridiplantae</taxon>
        <taxon>Streptophyta</taxon>
        <taxon>Embryophyta</taxon>
        <taxon>Tracheophyta</taxon>
        <taxon>Spermatophyta</taxon>
        <taxon>Magnoliopsida</taxon>
        <taxon>eudicotyledons</taxon>
        <taxon>Gunneridae</taxon>
        <taxon>Pentapetalae</taxon>
        <taxon>rosids</taxon>
        <taxon>fabids</taxon>
        <taxon>Fabales</taxon>
        <taxon>Fabaceae</taxon>
        <taxon>Papilionoideae</taxon>
        <taxon>50 kb inversion clade</taxon>
        <taxon>dalbergioids sensu lato</taxon>
        <taxon>Dalbergieae</taxon>
        <taxon>Pterocarpus clade</taxon>
        <taxon>Stylosanthes</taxon>
    </lineage>
</organism>
<dbReference type="EMBL" id="JASCZI010273969">
    <property type="protein sequence ID" value="MED6225548.1"/>
    <property type="molecule type" value="Genomic_DNA"/>
</dbReference>
<evidence type="ECO:0000313" key="3">
    <source>
        <dbReference type="EMBL" id="MED6225548.1"/>
    </source>
</evidence>
<sequence length="101" mass="11129">MQRTKNFITTDGIDPVKLTAMRIEAWEDGSISGPNKADNDENDAGETVKIDERRWWDNEKPKRGSGVGEIAIAWKGERVELFLSLSHGATAVMVALLTAVT</sequence>
<proteinExistence type="predicted"/>
<feature type="non-terminal residue" evidence="3">
    <location>
        <position position="101"/>
    </location>
</feature>
<name>A0ABU6ZU62_9FABA</name>
<accession>A0ABU6ZU62</accession>
<keyword evidence="2" id="KW-0812">Transmembrane</keyword>
<gene>
    <name evidence="3" type="ORF">PIB30_094672</name>
</gene>
<evidence type="ECO:0000256" key="2">
    <source>
        <dbReference type="SAM" id="Phobius"/>
    </source>
</evidence>
<keyword evidence="2" id="KW-1133">Transmembrane helix</keyword>
<protein>
    <submittedName>
        <fullName evidence="3">Uncharacterized protein</fullName>
    </submittedName>
</protein>
<evidence type="ECO:0000313" key="4">
    <source>
        <dbReference type="Proteomes" id="UP001341840"/>
    </source>
</evidence>
<comment type="caution">
    <text evidence="3">The sequence shown here is derived from an EMBL/GenBank/DDBJ whole genome shotgun (WGS) entry which is preliminary data.</text>
</comment>